<feature type="compositionally biased region" description="Pro residues" evidence="1">
    <location>
        <begin position="188"/>
        <end position="206"/>
    </location>
</feature>
<feature type="region of interest" description="Disordered" evidence="1">
    <location>
        <begin position="81"/>
        <end position="249"/>
    </location>
</feature>
<feature type="compositionally biased region" description="Pro residues" evidence="1">
    <location>
        <begin position="217"/>
        <end position="249"/>
    </location>
</feature>
<dbReference type="OrthoDB" id="79367at2759"/>
<gene>
    <name evidence="3" type="ORF">BJ554DRAFT_6574</name>
</gene>
<organism evidence="3 4">
    <name type="scientific">Olpidium bornovanus</name>
    <dbReference type="NCBI Taxonomy" id="278681"/>
    <lineage>
        <taxon>Eukaryota</taxon>
        <taxon>Fungi</taxon>
        <taxon>Fungi incertae sedis</taxon>
        <taxon>Olpidiomycota</taxon>
        <taxon>Olpidiomycotina</taxon>
        <taxon>Olpidiomycetes</taxon>
        <taxon>Olpidiales</taxon>
        <taxon>Olpidiaceae</taxon>
        <taxon>Olpidium</taxon>
    </lineage>
</organism>
<dbReference type="EMBL" id="JAEFCI010003930">
    <property type="protein sequence ID" value="KAG5461258.1"/>
    <property type="molecule type" value="Genomic_DNA"/>
</dbReference>
<evidence type="ECO:0000313" key="3">
    <source>
        <dbReference type="EMBL" id="KAG5461258.1"/>
    </source>
</evidence>
<protein>
    <recommendedName>
        <fullName evidence="2">Nrd1/Seb1 domain-containing protein</fullName>
    </recommendedName>
</protein>
<feature type="domain" description="Nrd1/Seb1" evidence="2">
    <location>
        <begin position="29"/>
        <end position="83"/>
    </location>
</feature>
<dbReference type="Proteomes" id="UP000673691">
    <property type="component" value="Unassembled WGS sequence"/>
</dbReference>
<dbReference type="AlphaFoldDB" id="A0A8H8DK30"/>
<dbReference type="InterPro" id="IPR048892">
    <property type="entry name" value="Nrd1_Seb1_dom2"/>
</dbReference>
<feature type="compositionally biased region" description="Gly residues" evidence="1">
    <location>
        <begin position="131"/>
        <end position="142"/>
    </location>
</feature>
<name>A0A8H8DK30_9FUNG</name>
<evidence type="ECO:0000313" key="4">
    <source>
        <dbReference type="Proteomes" id="UP000673691"/>
    </source>
</evidence>
<comment type="caution">
    <text evidence="3">The sequence shown here is derived from an EMBL/GenBank/DDBJ whole genome shotgun (WGS) entry which is preliminary data.</text>
</comment>
<keyword evidence="4" id="KW-1185">Reference proteome</keyword>
<reference evidence="3 4" key="1">
    <citation type="journal article" name="Sci. Rep.">
        <title>Genome-scale phylogenetic analyses confirm Olpidium as the closest living zoosporic fungus to the non-flagellated, terrestrial fungi.</title>
        <authorList>
            <person name="Chang Y."/>
            <person name="Rochon D."/>
            <person name="Sekimoto S."/>
            <person name="Wang Y."/>
            <person name="Chovatia M."/>
            <person name="Sandor L."/>
            <person name="Salamov A."/>
            <person name="Grigoriev I.V."/>
            <person name="Stajich J.E."/>
            <person name="Spatafora J.W."/>
        </authorList>
    </citation>
    <scope>NUCLEOTIDE SEQUENCE [LARGE SCALE GENOMIC DNA]</scope>
    <source>
        <strain evidence="3">S191</strain>
    </source>
</reference>
<dbReference type="Pfam" id="PF21380">
    <property type="entry name" value="Nrd1-Seb1_dom2"/>
    <property type="match status" value="1"/>
</dbReference>
<accession>A0A8H8DK30</accession>
<evidence type="ECO:0000259" key="2">
    <source>
        <dbReference type="Pfam" id="PF21380"/>
    </source>
</evidence>
<sequence length="249" mass="25282">MDTRANAIQARKADRVTINDTVLKIGWSCGFGPKDIFDYINGASIIPLARLTDADRRWLTASRHGGFGARPIHGGVTIEEPDVIPGTGMASGAKWATPGAASGEGPGRGRIPQAVVGSPPRPAAPPNLRGPGRGGGGGGGGTSTRPPRRSNPPPPGGRPHGAADNEDAGANGFRDPEPPRGQHHPPQGGMPPPAFPPFPFPPPPGGPGAGPATGGGSPPPPLVRPPFPFPPGFLPPHFPPQFPPPLPDG</sequence>
<evidence type="ECO:0000256" key="1">
    <source>
        <dbReference type="SAM" id="MobiDB-lite"/>
    </source>
</evidence>
<feature type="compositionally biased region" description="Gly residues" evidence="1">
    <location>
        <begin position="207"/>
        <end position="216"/>
    </location>
</feature>
<proteinExistence type="predicted"/>
<feature type="non-terminal residue" evidence="3">
    <location>
        <position position="249"/>
    </location>
</feature>